<evidence type="ECO:0000256" key="4">
    <source>
        <dbReference type="ARBA" id="ARBA00022692"/>
    </source>
</evidence>
<feature type="transmembrane region" description="Helical" evidence="7">
    <location>
        <begin position="90"/>
        <end position="109"/>
    </location>
</feature>
<dbReference type="GO" id="GO:0022857">
    <property type="term" value="F:transmembrane transporter activity"/>
    <property type="evidence" value="ECO:0007669"/>
    <property type="project" value="InterPro"/>
</dbReference>
<feature type="transmembrane region" description="Helical" evidence="7">
    <location>
        <begin position="497"/>
        <end position="519"/>
    </location>
</feature>
<keyword evidence="6 7" id="KW-0472">Membrane</keyword>
<dbReference type="NCBIfam" id="TIGR00711">
    <property type="entry name" value="efflux_EmrB"/>
    <property type="match status" value="1"/>
</dbReference>
<keyword evidence="3" id="KW-1003">Cell membrane</keyword>
<dbReference type="PROSITE" id="PS50850">
    <property type="entry name" value="MFS"/>
    <property type="match status" value="1"/>
</dbReference>
<feature type="transmembrane region" description="Helical" evidence="7">
    <location>
        <begin position="280"/>
        <end position="299"/>
    </location>
</feature>
<reference evidence="9 10" key="1">
    <citation type="submission" date="2018-07" db="EMBL/GenBank/DDBJ databases">
        <title>Genomic Encyclopedia of Type Strains, Phase IV (KMG-IV): sequencing the most valuable type-strain genomes for metagenomic binning, comparative biology and taxonomic classification.</title>
        <authorList>
            <person name="Goeker M."/>
        </authorList>
    </citation>
    <scope>NUCLEOTIDE SEQUENCE [LARGE SCALE GENOMIC DNA]</scope>
    <source>
        <strain evidence="9 10">DSM 44290</strain>
    </source>
</reference>
<protein>
    <submittedName>
        <fullName evidence="9">EmrB/QacA subfamily drug resistance transporter</fullName>
    </submittedName>
</protein>
<feature type="transmembrane region" description="Helical" evidence="7">
    <location>
        <begin position="210"/>
        <end position="230"/>
    </location>
</feature>
<dbReference type="InterPro" id="IPR036259">
    <property type="entry name" value="MFS_trans_sf"/>
</dbReference>
<feature type="transmembrane region" description="Helical" evidence="7">
    <location>
        <begin position="58"/>
        <end position="78"/>
    </location>
</feature>
<dbReference type="Gene3D" id="1.20.1720.10">
    <property type="entry name" value="Multidrug resistance protein D"/>
    <property type="match status" value="1"/>
</dbReference>
<evidence type="ECO:0000256" key="6">
    <source>
        <dbReference type="ARBA" id="ARBA00023136"/>
    </source>
</evidence>
<name>A0A370HSI4_9NOCA</name>
<feature type="domain" description="Major facilitator superfamily (MFS) profile" evidence="8">
    <location>
        <begin position="24"/>
        <end position="522"/>
    </location>
</feature>
<dbReference type="InterPro" id="IPR020846">
    <property type="entry name" value="MFS_dom"/>
</dbReference>
<dbReference type="Proteomes" id="UP000254869">
    <property type="component" value="Unassembled WGS sequence"/>
</dbReference>
<dbReference type="EMBL" id="QQBC01000014">
    <property type="protein sequence ID" value="RDI61476.1"/>
    <property type="molecule type" value="Genomic_DNA"/>
</dbReference>
<dbReference type="InterPro" id="IPR004638">
    <property type="entry name" value="EmrB-like"/>
</dbReference>
<evidence type="ECO:0000256" key="3">
    <source>
        <dbReference type="ARBA" id="ARBA00022475"/>
    </source>
</evidence>
<keyword evidence="2" id="KW-0813">Transport</keyword>
<feature type="transmembrane region" description="Helical" evidence="7">
    <location>
        <begin position="115"/>
        <end position="140"/>
    </location>
</feature>
<evidence type="ECO:0000256" key="5">
    <source>
        <dbReference type="ARBA" id="ARBA00022989"/>
    </source>
</evidence>
<dbReference type="GO" id="GO:0005886">
    <property type="term" value="C:plasma membrane"/>
    <property type="evidence" value="ECO:0007669"/>
    <property type="project" value="UniProtKB-SubCell"/>
</dbReference>
<feature type="transmembrane region" description="Helical" evidence="7">
    <location>
        <begin position="368"/>
        <end position="386"/>
    </location>
</feature>
<evidence type="ECO:0000256" key="2">
    <source>
        <dbReference type="ARBA" id="ARBA00022448"/>
    </source>
</evidence>
<feature type="transmembrane region" description="Helical" evidence="7">
    <location>
        <begin position="147"/>
        <end position="167"/>
    </location>
</feature>
<comment type="caution">
    <text evidence="9">The sequence shown here is derived from an EMBL/GenBank/DDBJ whole genome shotgun (WGS) entry which is preliminary data.</text>
</comment>
<gene>
    <name evidence="9" type="ORF">DFR76_114207</name>
</gene>
<evidence type="ECO:0000259" key="8">
    <source>
        <dbReference type="PROSITE" id="PS50850"/>
    </source>
</evidence>
<dbReference type="Pfam" id="PF07690">
    <property type="entry name" value="MFS_1"/>
    <property type="match status" value="1"/>
</dbReference>
<accession>A0A370HSI4</accession>
<feature type="transmembrane region" description="Helical" evidence="7">
    <location>
        <begin position="343"/>
        <end position="362"/>
    </location>
</feature>
<dbReference type="Gene3D" id="1.20.1250.20">
    <property type="entry name" value="MFS general substrate transporter like domains"/>
    <property type="match status" value="1"/>
</dbReference>
<dbReference type="STRING" id="1210086.GCA_001613105_07092"/>
<evidence type="ECO:0000313" key="10">
    <source>
        <dbReference type="Proteomes" id="UP000254869"/>
    </source>
</evidence>
<keyword evidence="10" id="KW-1185">Reference proteome</keyword>
<keyword evidence="4 7" id="KW-0812">Transmembrane</keyword>
<evidence type="ECO:0000256" key="1">
    <source>
        <dbReference type="ARBA" id="ARBA00004651"/>
    </source>
</evidence>
<organism evidence="9 10">
    <name type="scientific">Nocardia pseudobrasiliensis</name>
    <dbReference type="NCBI Taxonomy" id="45979"/>
    <lineage>
        <taxon>Bacteria</taxon>
        <taxon>Bacillati</taxon>
        <taxon>Actinomycetota</taxon>
        <taxon>Actinomycetes</taxon>
        <taxon>Mycobacteriales</taxon>
        <taxon>Nocardiaceae</taxon>
        <taxon>Nocardia</taxon>
    </lineage>
</organism>
<feature type="transmembrane region" description="Helical" evidence="7">
    <location>
        <begin position="319"/>
        <end position="336"/>
    </location>
</feature>
<evidence type="ECO:0000256" key="7">
    <source>
        <dbReference type="SAM" id="Phobius"/>
    </source>
</evidence>
<dbReference type="SUPFAM" id="SSF103473">
    <property type="entry name" value="MFS general substrate transporter"/>
    <property type="match status" value="1"/>
</dbReference>
<evidence type="ECO:0000313" key="9">
    <source>
        <dbReference type="EMBL" id="RDI61476.1"/>
    </source>
</evidence>
<dbReference type="PANTHER" id="PTHR42718">
    <property type="entry name" value="MAJOR FACILITATOR SUPERFAMILY MULTIDRUG TRANSPORTER MFSC"/>
    <property type="match status" value="1"/>
</dbReference>
<dbReference type="InterPro" id="IPR011701">
    <property type="entry name" value="MFS"/>
</dbReference>
<dbReference type="CDD" id="cd17321">
    <property type="entry name" value="MFS_MMR_MDR_like"/>
    <property type="match status" value="1"/>
</dbReference>
<dbReference type="PANTHER" id="PTHR42718:SF42">
    <property type="entry name" value="EXPORT PROTEIN"/>
    <property type="match status" value="1"/>
</dbReference>
<keyword evidence="5 7" id="KW-1133">Transmembrane helix</keyword>
<dbReference type="RefSeq" id="WP_082876484.1">
    <property type="nucleotide sequence ID" value="NZ_QQBC01000014.1"/>
</dbReference>
<proteinExistence type="predicted"/>
<feature type="transmembrane region" description="Helical" evidence="7">
    <location>
        <begin position="22"/>
        <end position="46"/>
    </location>
</feature>
<feature type="transmembrane region" description="Helical" evidence="7">
    <location>
        <begin position="236"/>
        <end position="259"/>
    </location>
</feature>
<sequence length="539" mass="56590">MAVSTVSPQSERRIPIAMRMRIFALIAICLAELLVVLDNTLVNVALPSIAVQLQARMSGLQWIVDAFTLAFAGLLLALGHLGDRFGRRRVMIIGLVGVAVMSGAGALSTSLGQVIAARAGMGIFAAAVFPATLALLINLFPEARGRAAAIALWSAMAGVAVAIGPITGGWLLEHFSWHAVFWINVPIALIAIVAILLVVPESRAEHTGRLDIVGIVLSLVAVTTLVWTIIDAPKQGWLAGRSVAGYGISLVLLLVYVAWELRVESPVLDVRLFGIRRFSVPALAITVSYFCAFGFLFLITQYMQGVREYSALEFGIRSLPFAAAVGIGAPVATLVAQRIGTTATVISGLLFLGVGMYIAGQVKVETPYLGPVLVAMVLMGIGFGVVQGPATESIMGAVPLNEAGAGSAVNDTTREVGGTLGVAVLGSIMTSIYTDRVGARIDAIPSAIMNPDQKSIARDTPISVIEVIKAPISPFFAKPKADLVYAMKAAALEGAQSASYVAVGALTICVVVVALLLPWKPERGNSVLLGWRDRSTGED</sequence>
<comment type="subcellular location">
    <subcellularLocation>
        <location evidence="1">Cell membrane</location>
        <topology evidence="1">Multi-pass membrane protein</topology>
    </subcellularLocation>
</comment>
<feature type="transmembrane region" description="Helical" evidence="7">
    <location>
        <begin position="179"/>
        <end position="198"/>
    </location>
</feature>
<dbReference type="AlphaFoldDB" id="A0A370HSI4"/>